<dbReference type="GO" id="GO:0009451">
    <property type="term" value="P:RNA modification"/>
    <property type="evidence" value="ECO:0007669"/>
    <property type="project" value="InterPro"/>
</dbReference>
<keyword evidence="4" id="KW-1185">Reference proteome</keyword>
<dbReference type="PANTHER" id="PTHR47926:SF537">
    <property type="entry name" value="PENTACOTRIPEPTIDE-REPEAT REGION OF PRORP DOMAIN-CONTAINING PROTEIN"/>
    <property type="match status" value="1"/>
</dbReference>
<dbReference type="NCBIfam" id="TIGR00756">
    <property type="entry name" value="PPR"/>
    <property type="match status" value="4"/>
</dbReference>
<reference evidence="3" key="1">
    <citation type="submission" date="2021-01" db="EMBL/GenBank/DDBJ databases">
        <title>Adiantum capillus-veneris genome.</title>
        <authorList>
            <person name="Fang Y."/>
            <person name="Liao Q."/>
        </authorList>
    </citation>
    <scope>NUCLEOTIDE SEQUENCE</scope>
    <source>
        <strain evidence="3">H3</strain>
        <tissue evidence="3">Leaf</tissue>
    </source>
</reference>
<dbReference type="InterPro" id="IPR046960">
    <property type="entry name" value="PPR_At4g14850-like_plant"/>
</dbReference>
<evidence type="ECO:0000256" key="1">
    <source>
        <dbReference type="ARBA" id="ARBA00022737"/>
    </source>
</evidence>
<dbReference type="Proteomes" id="UP000886520">
    <property type="component" value="Chromosome 1"/>
</dbReference>
<feature type="repeat" description="PPR" evidence="2">
    <location>
        <begin position="169"/>
        <end position="203"/>
    </location>
</feature>
<protein>
    <recommendedName>
        <fullName evidence="5">Pentatricopeptide repeat-containing protein</fullName>
    </recommendedName>
</protein>
<dbReference type="AlphaFoldDB" id="A0A9D4VD46"/>
<organism evidence="3 4">
    <name type="scientific">Adiantum capillus-veneris</name>
    <name type="common">Maidenhair fern</name>
    <dbReference type="NCBI Taxonomy" id="13818"/>
    <lineage>
        <taxon>Eukaryota</taxon>
        <taxon>Viridiplantae</taxon>
        <taxon>Streptophyta</taxon>
        <taxon>Embryophyta</taxon>
        <taxon>Tracheophyta</taxon>
        <taxon>Polypodiopsida</taxon>
        <taxon>Polypodiidae</taxon>
        <taxon>Polypodiales</taxon>
        <taxon>Pteridineae</taxon>
        <taxon>Pteridaceae</taxon>
        <taxon>Vittarioideae</taxon>
        <taxon>Adiantum</taxon>
    </lineage>
</organism>
<dbReference type="Pfam" id="PF13041">
    <property type="entry name" value="PPR_2"/>
    <property type="match status" value="1"/>
</dbReference>
<dbReference type="InterPro" id="IPR002885">
    <property type="entry name" value="PPR_rpt"/>
</dbReference>
<feature type="repeat" description="PPR" evidence="2">
    <location>
        <begin position="119"/>
        <end position="153"/>
    </location>
</feature>
<keyword evidence="1" id="KW-0677">Repeat</keyword>
<gene>
    <name evidence="3" type="ORF">GOP47_0000333</name>
</gene>
<accession>A0A9D4VD46</accession>
<feature type="repeat" description="PPR" evidence="2">
    <location>
        <begin position="235"/>
        <end position="269"/>
    </location>
</feature>
<dbReference type="Gene3D" id="1.25.40.10">
    <property type="entry name" value="Tetratricopeptide repeat domain"/>
    <property type="match status" value="2"/>
</dbReference>
<dbReference type="Pfam" id="PF01535">
    <property type="entry name" value="PPR"/>
    <property type="match status" value="3"/>
</dbReference>
<dbReference type="PANTHER" id="PTHR47926">
    <property type="entry name" value="PENTATRICOPEPTIDE REPEAT-CONTAINING PROTEIN"/>
    <property type="match status" value="1"/>
</dbReference>
<proteinExistence type="predicted"/>
<evidence type="ECO:0000313" key="3">
    <source>
        <dbReference type="EMBL" id="KAI5084164.1"/>
    </source>
</evidence>
<dbReference type="EMBL" id="JABFUD020000001">
    <property type="protein sequence ID" value="KAI5084164.1"/>
    <property type="molecule type" value="Genomic_DNA"/>
</dbReference>
<name>A0A9D4VD46_ADICA</name>
<evidence type="ECO:0008006" key="5">
    <source>
        <dbReference type="Google" id="ProtNLM"/>
    </source>
</evidence>
<dbReference type="InterPro" id="IPR011990">
    <property type="entry name" value="TPR-like_helical_dom_sf"/>
</dbReference>
<dbReference type="PROSITE" id="PS51375">
    <property type="entry name" value="PPR"/>
    <property type="match status" value="3"/>
</dbReference>
<evidence type="ECO:0000256" key="2">
    <source>
        <dbReference type="PROSITE-ProRule" id="PRU00708"/>
    </source>
</evidence>
<dbReference type="GO" id="GO:0003723">
    <property type="term" value="F:RNA binding"/>
    <property type="evidence" value="ECO:0007669"/>
    <property type="project" value="InterPro"/>
</dbReference>
<evidence type="ECO:0000313" key="4">
    <source>
        <dbReference type="Proteomes" id="UP000886520"/>
    </source>
</evidence>
<dbReference type="OrthoDB" id="9990610at2759"/>
<sequence>MKLCPKYPNFLPRQVANMEPLPSKDIHLRLLCKQGHLTEVMEALFLTDIQEIDPDTCLILLETCIKFKSLVHARHIHSYMMSKGLRLSLFLNTRLVDMYAKTGSINKALGVFNQMLKRDVVVWNALIGGYAKHGAPESALELFSQMGQDGILPDEATFVSLLQAGINPSEATFVSVLNACANSGALDEGKEMHSRLCMIGLNPSVIMECTFVDMYAKGGCIQSARAVFDQMKRRDSIAWNAMIAGYSQHGQSGESFMLFQQMKVEGPIFLSVVHLLICIASVET</sequence>
<comment type="caution">
    <text evidence="3">The sequence shown here is derived from an EMBL/GenBank/DDBJ whole genome shotgun (WGS) entry which is preliminary data.</text>
</comment>
<dbReference type="FunFam" id="1.25.40.10:FF:000031">
    <property type="entry name" value="Pentatricopeptide repeat-containing protein mitochondrial"/>
    <property type="match status" value="1"/>
</dbReference>